<dbReference type="EMBL" id="HF935600">
    <property type="protein sequence ID" value="CCX31471.1"/>
    <property type="molecule type" value="Genomic_DNA"/>
</dbReference>
<dbReference type="PANTHER" id="PTHR46661:SF4">
    <property type="entry name" value="RING-TYPE DOMAIN-CONTAINING PROTEIN"/>
    <property type="match status" value="1"/>
</dbReference>
<feature type="domain" description="FYVE-type" evidence="20">
    <location>
        <begin position="18"/>
        <end position="103"/>
    </location>
</feature>
<keyword evidence="22" id="KW-1185">Reference proteome</keyword>
<dbReference type="SUPFAM" id="SSF57850">
    <property type="entry name" value="RING/U-box"/>
    <property type="match status" value="1"/>
</dbReference>
<keyword evidence="9" id="KW-0479">Metal-binding</keyword>
<name>U4LU98_PYROM</name>
<evidence type="ECO:0000256" key="17">
    <source>
        <dbReference type="PROSITE-ProRule" id="PRU00175"/>
    </source>
</evidence>
<comment type="subcellular location">
    <subcellularLocation>
        <location evidence="3">Endosome</location>
    </subcellularLocation>
    <subcellularLocation>
        <location evidence="4">Lysosome</location>
    </subcellularLocation>
    <subcellularLocation>
        <location evidence="2">Membrane</location>
        <topology evidence="2">Peripheral membrane protein</topology>
    </subcellularLocation>
</comment>
<dbReference type="PROSITE" id="PS50089">
    <property type="entry name" value="ZF_RING_2"/>
    <property type="match status" value="1"/>
</dbReference>
<dbReference type="AlphaFoldDB" id="U4LU98"/>
<dbReference type="PROSITE" id="PS50178">
    <property type="entry name" value="ZF_FYVE"/>
    <property type="match status" value="1"/>
</dbReference>
<dbReference type="OMA" id="NFCPLHD"/>
<dbReference type="GO" id="GO:0070936">
    <property type="term" value="P:protein K48-linked ubiquitination"/>
    <property type="evidence" value="ECO:0007669"/>
    <property type="project" value="TreeGrafter"/>
</dbReference>
<evidence type="ECO:0000256" key="10">
    <source>
        <dbReference type="ARBA" id="ARBA00022753"/>
    </source>
</evidence>
<dbReference type="SMART" id="SM00064">
    <property type="entry name" value="FYVE"/>
    <property type="match status" value="1"/>
</dbReference>
<keyword evidence="8" id="KW-0519">Myristate</keyword>
<dbReference type="InterPro" id="IPR051878">
    <property type="entry name" value="ZNRF_ubiq-protein_ligase"/>
</dbReference>
<dbReference type="Pfam" id="PF01363">
    <property type="entry name" value="FYVE"/>
    <property type="match status" value="1"/>
</dbReference>
<dbReference type="GO" id="GO:0016020">
    <property type="term" value="C:membrane"/>
    <property type="evidence" value="ECO:0007669"/>
    <property type="project" value="UniProtKB-SubCell"/>
</dbReference>
<evidence type="ECO:0000256" key="6">
    <source>
        <dbReference type="ARBA" id="ARBA00012483"/>
    </source>
</evidence>
<dbReference type="InterPro" id="IPR017455">
    <property type="entry name" value="Znf_FYVE-rel"/>
</dbReference>
<evidence type="ECO:0000256" key="11">
    <source>
        <dbReference type="ARBA" id="ARBA00022771"/>
    </source>
</evidence>
<evidence type="ECO:0000256" key="12">
    <source>
        <dbReference type="ARBA" id="ARBA00022786"/>
    </source>
</evidence>
<evidence type="ECO:0000256" key="2">
    <source>
        <dbReference type="ARBA" id="ARBA00004170"/>
    </source>
</evidence>
<dbReference type="InterPro" id="IPR013083">
    <property type="entry name" value="Znf_RING/FYVE/PHD"/>
</dbReference>
<evidence type="ECO:0000313" key="22">
    <source>
        <dbReference type="Proteomes" id="UP000018144"/>
    </source>
</evidence>
<evidence type="ECO:0000256" key="4">
    <source>
        <dbReference type="ARBA" id="ARBA00004371"/>
    </source>
</evidence>
<evidence type="ECO:0000259" key="19">
    <source>
        <dbReference type="PROSITE" id="PS50089"/>
    </source>
</evidence>
<evidence type="ECO:0000256" key="5">
    <source>
        <dbReference type="ARBA" id="ARBA00004906"/>
    </source>
</evidence>
<keyword evidence="14" id="KW-0472">Membrane</keyword>
<evidence type="ECO:0000256" key="15">
    <source>
        <dbReference type="ARBA" id="ARBA00023228"/>
    </source>
</evidence>
<dbReference type="GO" id="GO:0061630">
    <property type="term" value="F:ubiquitin protein ligase activity"/>
    <property type="evidence" value="ECO:0007669"/>
    <property type="project" value="UniProtKB-EC"/>
</dbReference>
<dbReference type="Proteomes" id="UP000018144">
    <property type="component" value="Unassembled WGS sequence"/>
</dbReference>
<feature type="domain" description="RING-type" evidence="19">
    <location>
        <begin position="196"/>
        <end position="238"/>
    </location>
</feature>
<evidence type="ECO:0000259" key="20">
    <source>
        <dbReference type="PROSITE" id="PS50178"/>
    </source>
</evidence>
<accession>U4LU98</accession>
<dbReference type="InterPro" id="IPR001841">
    <property type="entry name" value="Znf_RING"/>
</dbReference>
<dbReference type="CDD" id="cd16489">
    <property type="entry name" value="mRING-CH-C4HC2H_ZNRF"/>
    <property type="match status" value="1"/>
</dbReference>
<proteinExistence type="predicted"/>
<dbReference type="PANTHER" id="PTHR46661">
    <property type="entry name" value="E3 UBIQUITIN-PROTEIN LIGASE ZNRF1-LIKE PROTEIN"/>
    <property type="match status" value="1"/>
</dbReference>
<dbReference type="SMART" id="SM00184">
    <property type="entry name" value="RING"/>
    <property type="match status" value="2"/>
</dbReference>
<evidence type="ECO:0000256" key="3">
    <source>
        <dbReference type="ARBA" id="ARBA00004177"/>
    </source>
</evidence>
<evidence type="ECO:0000256" key="18">
    <source>
        <dbReference type="SAM" id="MobiDB-lite"/>
    </source>
</evidence>
<dbReference type="GO" id="GO:0043161">
    <property type="term" value="P:proteasome-mediated ubiquitin-dependent protein catabolic process"/>
    <property type="evidence" value="ECO:0007669"/>
    <property type="project" value="TreeGrafter"/>
</dbReference>
<organism evidence="21 22">
    <name type="scientific">Pyronema omphalodes (strain CBS 100304)</name>
    <name type="common">Pyronema confluens</name>
    <dbReference type="NCBI Taxonomy" id="1076935"/>
    <lineage>
        <taxon>Eukaryota</taxon>
        <taxon>Fungi</taxon>
        <taxon>Dikarya</taxon>
        <taxon>Ascomycota</taxon>
        <taxon>Pezizomycotina</taxon>
        <taxon>Pezizomycetes</taxon>
        <taxon>Pezizales</taxon>
        <taxon>Pyronemataceae</taxon>
        <taxon>Pyronema</taxon>
    </lineage>
</organism>
<comment type="catalytic activity">
    <reaction evidence="1">
        <text>S-ubiquitinyl-[E2 ubiquitin-conjugating enzyme]-L-cysteine + [acceptor protein]-L-lysine = [E2 ubiquitin-conjugating enzyme]-L-cysteine + N(6)-ubiquitinyl-[acceptor protein]-L-lysine.</text>
        <dbReference type="EC" id="2.3.2.27"/>
    </reaction>
</comment>
<dbReference type="InterPro" id="IPR000306">
    <property type="entry name" value="Znf_FYVE"/>
</dbReference>
<evidence type="ECO:0000256" key="9">
    <source>
        <dbReference type="ARBA" id="ARBA00022723"/>
    </source>
</evidence>
<keyword evidence="11 17" id="KW-0863">Zinc-finger</keyword>
<comment type="pathway">
    <text evidence="5">Protein modification; protein ubiquitination.</text>
</comment>
<keyword evidence="12" id="KW-0833">Ubl conjugation pathway</keyword>
<keyword evidence="10" id="KW-0967">Endosome</keyword>
<dbReference type="Pfam" id="PF13639">
    <property type="entry name" value="zf-RING_2"/>
    <property type="match status" value="1"/>
</dbReference>
<gene>
    <name evidence="21" type="ORF">PCON_10820</name>
</gene>
<evidence type="ECO:0000256" key="8">
    <source>
        <dbReference type="ARBA" id="ARBA00022707"/>
    </source>
</evidence>
<evidence type="ECO:0000256" key="1">
    <source>
        <dbReference type="ARBA" id="ARBA00000900"/>
    </source>
</evidence>
<evidence type="ECO:0000313" key="21">
    <source>
        <dbReference type="EMBL" id="CCX31471.1"/>
    </source>
</evidence>
<sequence>MASHGYSHIPHLPRWQPDSAAKACPICECAFSFFNRRHHCRRCGRVVCATCSPDKIVIPAAYIVRPPEDDEGSSGGEGPPSPRRGSETGEVVRMCKECVDSGQRGHGSSGNSRHGGRRASHPPPPQLSENDYCPICHRALPFLPDPSEAGREAHIASCLTPITRSRSYTNSGGRMVVWNATHKDTIDTGTREPVECIICFEDFEEGQEIARLECLCRFHKKCIRSWFDRKGNGQCPVHIMHE</sequence>
<dbReference type="GO" id="GO:0008270">
    <property type="term" value="F:zinc ion binding"/>
    <property type="evidence" value="ECO:0007669"/>
    <property type="project" value="UniProtKB-KW"/>
</dbReference>
<reference evidence="21 22" key="1">
    <citation type="journal article" date="2013" name="PLoS Genet.">
        <title>The genome and development-dependent transcriptomes of Pyronema confluens: a window into fungal evolution.</title>
        <authorList>
            <person name="Traeger S."/>
            <person name="Altegoer F."/>
            <person name="Freitag M."/>
            <person name="Gabaldon T."/>
            <person name="Kempken F."/>
            <person name="Kumar A."/>
            <person name="Marcet-Houben M."/>
            <person name="Poggeler S."/>
            <person name="Stajich J.E."/>
            <person name="Nowrousian M."/>
        </authorList>
    </citation>
    <scope>NUCLEOTIDE SEQUENCE [LARGE SCALE GENOMIC DNA]</scope>
    <source>
        <strain evidence="22">CBS 100304</strain>
        <tissue evidence="21">Vegetative mycelium</tissue>
    </source>
</reference>
<dbReference type="Gene3D" id="3.30.40.10">
    <property type="entry name" value="Zinc/RING finger domain, C3HC4 (zinc finger)"/>
    <property type="match status" value="2"/>
</dbReference>
<feature type="region of interest" description="Disordered" evidence="18">
    <location>
        <begin position="63"/>
        <end position="125"/>
    </location>
</feature>
<evidence type="ECO:0000256" key="14">
    <source>
        <dbReference type="ARBA" id="ARBA00023136"/>
    </source>
</evidence>
<keyword evidence="7" id="KW-0808">Transferase</keyword>
<protein>
    <recommendedName>
        <fullName evidence="6">RING-type E3 ubiquitin transferase</fullName>
        <ecNumber evidence="6">2.3.2.27</ecNumber>
    </recommendedName>
</protein>
<evidence type="ECO:0000256" key="7">
    <source>
        <dbReference type="ARBA" id="ARBA00022679"/>
    </source>
</evidence>
<dbReference type="SUPFAM" id="SSF57903">
    <property type="entry name" value="FYVE/PHD zinc finger"/>
    <property type="match status" value="1"/>
</dbReference>
<dbReference type="STRING" id="1076935.U4LU98"/>
<dbReference type="eggNOG" id="KOG1729">
    <property type="taxonomic scope" value="Eukaryota"/>
</dbReference>
<keyword evidence="13" id="KW-0862">Zinc</keyword>
<keyword evidence="15" id="KW-0458">Lysosome</keyword>
<dbReference type="InterPro" id="IPR011011">
    <property type="entry name" value="Znf_FYVE_PHD"/>
</dbReference>
<evidence type="ECO:0000256" key="13">
    <source>
        <dbReference type="ARBA" id="ARBA00022833"/>
    </source>
</evidence>
<keyword evidence="16" id="KW-0449">Lipoprotein</keyword>
<dbReference type="GO" id="GO:0005768">
    <property type="term" value="C:endosome"/>
    <property type="evidence" value="ECO:0007669"/>
    <property type="project" value="UniProtKB-SubCell"/>
</dbReference>
<dbReference type="EC" id="2.3.2.27" evidence="6"/>
<dbReference type="OrthoDB" id="660555at2759"/>
<evidence type="ECO:0000256" key="16">
    <source>
        <dbReference type="ARBA" id="ARBA00023288"/>
    </source>
</evidence>